<feature type="non-terminal residue" evidence="1">
    <location>
        <position position="1"/>
    </location>
</feature>
<evidence type="ECO:0000313" key="1">
    <source>
        <dbReference type="EMBL" id="SCB50120.1"/>
    </source>
</evidence>
<proteinExistence type="predicted"/>
<dbReference type="AlphaFoldDB" id="A0A1C3XCU8"/>
<gene>
    <name evidence="1" type="ORF">GA0061102_10841</name>
</gene>
<evidence type="ECO:0000313" key="2">
    <source>
        <dbReference type="Proteomes" id="UP000199435"/>
    </source>
</evidence>
<dbReference type="EMBL" id="FMAH01000084">
    <property type="protein sequence ID" value="SCB50120.1"/>
    <property type="molecule type" value="Genomic_DNA"/>
</dbReference>
<protein>
    <submittedName>
        <fullName evidence="1">Uncharacterized protein</fullName>
    </submittedName>
</protein>
<sequence length="96" mass="10532">AKPITRYSAMKSARALGFAIFRHLHHVPGHNLKFRRFGLANYIQTDIAWGLLQLAAGEAAEGSDRLARFCKAFEIDPNSPILTKARAEALEIGNAA</sequence>
<reference evidence="2" key="1">
    <citation type="submission" date="2016-08" db="EMBL/GenBank/DDBJ databases">
        <authorList>
            <person name="Varghese N."/>
            <person name="Submissions Spin"/>
        </authorList>
    </citation>
    <scope>NUCLEOTIDE SEQUENCE [LARGE SCALE GENOMIC DNA]</scope>
    <source>
        <strain evidence="2">HAMBI 2971</strain>
    </source>
</reference>
<organism evidence="1 2">
    <name type="scientific">Rhizobium miluonense</name>
    <dbReference type="NCBI Taxonomy" id="411945"/>
    <lineage>
        <taxon>Bacteria</taxon>
        <taxon>Pseudomonadati</taxon>
        <taxon>Pseudomonadota</taxon>
        <taxon>Alphaproteobacteria</taxon>
        <taxon>Hyphomicrobiales</taxon>
        <taxon>Rhizobiaceae</taxon>
        <taxon>Rhizobium/Agrobacterium group</taxon>
        <taxon>Rhizobium</taxon>
    </lineage>
</organism>
<dbReference type="RefSeq" id="WP_208858741.1">
    <property type="nucleotide sequence ID" value="NZ_FMAH01000084.1"/>
</dbReference>
<name>A0A1C3XCU8_9HYPH</name>
<keyword evidence="2" id="KW-1185">Reference proteome</keyword>
<accession>A0A1C3XCU8</accession>
<dbReference type="Proteomes" id="UP000199435">
    <property type="component" value="Unassembled WGS sequence"/>
</dbReference>